<dbReference type="Gene3D" id="1.10.150.130">
    <property type="match status" value="1"/>
</dbReference>
<evidence type="ECO:0000259" key="6">
    <source>
        <dbReference type="PROSITE" id="PS51898"/>
    </source>
</evidence>
<feature type="domain" description="Tyr recombinase" evidence="6">
    <location>
        <begin position="118"/>
        <end position="271"/>
    </location>
</feature>
<dbReference type="GO" id="GO:0006310">
    <property type="term" value="P:DNA recombination"/>
    <property type="evidence" value="ECO:0007669"/>
    <property type="project" value="UniProtKB-KW"/>
</dbReference>
<dbReference type="PROSITE" id="PS51898">
    <property type="entry name" value="TYR_RECOMBINASE"/>
    <property type="match status" value="1"/>
</dbReference>
<dbReference type="Pfam" id="PF00589">
    <property type="entry name" value="Phage_integrase"/>
    <property type="match status" value="1"/>
</dbReference>
<reference evidence="9" key="1">
    <citation type="submission" date="2017-06" db="EMBL/GenBank/DDBJ databases">
        <authorList>
            <person name="Varghese N."/>
            <person name="Submissions S."/>
        </authorList>
    </citation>
    <scope>NUCLEOTIDE SEQUENCE [LARGE SCALE GENOMIC DNA]</scope>
    <source>
        <strain evidence="9">JAD2</strain>
    </source>
</reference>
<dbReference type="InterPro" id="IPR050090">
    <property type="entry name" value="Tyrosine_recombinase_XerCD"/>
</dbReference>
<evidence type="ECO:0000256" key="3">
    <source>
        <dbReference type="ARBA" id="ARBA00023172"/>
    </source>
</evidence>
<name>A0A212QW04_9CHLR</name>
<gene>
    <name evidence="8" type="ORF">SAMN02746019_00007370</name>
</gene>
<keyword evidence="1" id="KW-0229">DNA integration</keyword>
<evidence type="ECO:0000313" key="8">
    <source>
        <dbReference type="EMBL" id="SNB63892.1"/>
    </source>
</evidence>
<dbReference type="InterPro" id="IPR002104">
    <property type="entry name" value="Integrase_catalytic"/>
</dbReference>
<proteinExistence type="predicted"/>
<accession>A0A212QW04</accession>
<dbReference type="GO" id="GO:0003677">
    <property type="term" value="F:DNA binding"/>
    <property type="evidence" value="ECO:0007669"/>
    <property type="project" value="UniProtKB-UniRule"/>
</dbReference>
<dbReference type="InterPro" id="IPR004107">
    <property type="entry name" value="Integrase_SAM-like_N"/>
</dbReference>
<dbReference type="EMBL" id="FYEK01000027">
    <property type="protein sequence ID" value="SNB63892.1"/>
    <property type="molecule type" value="Genomic_DNA"/>
</dbReference>
<dbReference type="InParanoid" id="A0A212QW04"/>
<feature type="region of interest" description="Disordered" evidence="5">
    <location>
        <begin position="248"/>
        <end position="271"/>
    </location>
</feature>
<dbReference type="SUPFAM" id="SSF56349">
    <property type="entry name" value="DNA breaking-rejoining enzymes"/>
    <property type="match status" value="1"/>
</dbReference>
<dbReference type="InterPro" id="IPR013762">
    <property type="entry name" value="Integrase-like_cat_sf"/>
</dbReference>
<dbReference type="Gene3D" id="1.10.443.10">
    <property type="entry name" value="Intergrase catalytic core"/>
    <property type="match status" value="1"/>
</dbReference>
<keyword evidence="2 4" id="KW-0238">DNA-binding</keyword>
<keyword evidence="3" id="KW-0233">DNA recombination</keyword>
<protein>
    <submittedName>
        <fullName evidence="8">Integrase/recombinase XerD</fullName>
    </submittedName>
</protein>
<dbReference type="InterPro" id="IPR044068">
    <property type="entry name" value="CB"/>
</dbReference>
<dbReference type="InterPro" id="IPR010998">
    <property type="entry name" value="Integrase_recombinase_N"/>
</dbReference>
<feature type="domain" description="Core-binding (CB)" evidence="7">
    <location>
        <begin position="10"/>
        <end position="97"/>
    </location>
</feature>
<evidence type="ECO:0000259" key="7">
    <source>
        <dbReference type="PROSITE" id="PS51900"/>
    </source>
</evidence>
<evidence type="ECO:0000256" key="4">
    <source>
        <dbReference type="PROSITE-ProRule" id="PRU01248"/>
    </source>
</evidence>
<organism evidence="8 9">
    <name type="scientific">Thermoflexus hugenholtzii JAD2</name>
    <dbReference type="NCBI Taxonomy" id="877466"/>
    <lineage>
        <taxon>Bacteria</taxon>
        <taxon>Bacillati</taxon>
        <taxon>Chloroflexota</taxon>
        <taxon>Thermoflexia</taxon>
        <taxon>Thermoflexales</taxon>
        <taxon>Thermoflexaceae</taxon>
        <taxon>Thermoflexus</taxon>
    </lineage>
</organism>
<evidence type="ECO:0000256" key="1">
    <source>
        <dbReference type="ARBA" id="ARBA00022908"/>
    </source>
</evidence>
<sequence>MNARTDAPSEALGIWVLRFLDARIAAEGTAPSTLRAYRHVLFRLVRFLEVRGFRRWAEVDAPALQRFLDENVLQRGGSVRTWNQRLAVLRAFFRFLAQEGAIAENPALALRWHLPTRGSRLPLPPDQRQRLMDFARSLPETPLGLRDRLILHLIGKLGLRAGQAVALTLEDIDPEGERLRIQTRAGLRIYTLPAPVRESLIRYLQTGRPRLVRDPENRALLLNRRGDPLTRQGLWRAIRALGRRAGLPDVSPERLRQPPGLPLLTPGKEAG</sequence>
<keyword evidence="9" id="KW-1185">Reference proteome</keyword>
<evidence type="ECO:0000313" key="9">
    <source>
        <dbReference type="Proteomes" id="UP000197025"/>
    </source>
</evidence>
<evidence type="ECO:0000256" key="2">
    <source>
        <dbReference type="ARBA" id="ARBA00023125"/>
    </source>
</evidence>
<dbReference type="PANTHER" id="PTHR30349">
    <property type="entry name" value="PHAGE INTEGRASE-RELATED"/>
    <property type="match status" value="1"/>
</dbReference>
<dbReference type="PROSITE" id="PS51900">
    <property type="entry name" value="CB"/>
    <property type="match status" value="1"/>
</dbReference>
<evidence type="ECO:0000256" key="5">
    <source>
        <dbReference type="SAM" id="MobiDB-lite"/>
    </source>
</evidence>
<dbReference type="PANTHER" id="PTHR30349:SF81">
    <property type="entry name" value="TYROSINE RECOMBINASE XERC"/>
    <property type="match status" value="1"/>
</dbReference>
<dbReference type="Proteomes" id="UP000197025">
    <property type="component" value="Unassembled WGS sequence"/>
</dbReference>
<dbReference type="OrthoDB" id="341301at2"/>
<dbReference type="InterPro" id="IPR011010">
    <property type="entry name" value="DNA_brk_join_enz"/>
</dbReference>
<dbReference type="RefSeq" id="WP_088570991.1">
    <property type="nucleotide sequence ID" value="NZ_FYEK01000027.1"/>
</dbReference>
<dbReference type="Pfam" id="PF02899">
    <property type="entry name" value="Phage_int_SAM_1"/>
    <property type="match status" value="1"/>
</dbReference>
<dbReference type="AlphaFoldDB" id="A0A212QW04"/>
<dbReference type="GO" id="GO:0015074">
    <property type="term" value="P:DNA integration"/>
    <property type="evidence" value="ECO:0007669"/>
    <property type="project" value="UniProtKB-KW"/>
</dbReference>